<dbReference type="InterPro" id="IPR036281">
    <property type="entry name" value="SinR/SinI_dimer_dom_sf"/>
</dbReference>
<keyword evidence="2" id="KW-0238">DNA-binding</keyword>
<evidence type="ECO:0000313" key="3">
    <source>
        <dbReference type="Proteomes" id="UP000275076"/>
    </source>
</evidence>
<dbReference type="InterPro" id="IPR010981">
    <property type="entry name" value="SinR/SinI_dimer_dom"/>
</dbReference>
<dbReference type="OrthoDB" id="2942420at2"/>
<comment type="caution">
    <text evidence="2">The sequence shown here is derived from an EMBL/GenBank/DDBJ whole genome shotgun (WGS) entry which is preliminary data.</text>
</comment>
<dbReference type="EMBL" id="RBVX01000022">
    <property type="protein sequence ID" value="RSL31710.1"/>
    <property type="molecule type" value="Genomic_DNA"/>
</dbReference>
<dbReference type="SUPFAM" id="SSF47406">
    <property type="entry name" value="SinR repressor dimerisation domain-like"/>
    <property type="match status" value="1"/>
</dbReference>
<organism evidence="2 3">
    <name type="scientific">Salibacterium salarium</name>
    <dbReference type="NCBI Taxonomy" id="284579"/>
    <lineage>
        <taxon>Bacteria</taxon>
        <taxon>Bacillati</taxon>
        <taxon>Bacillota</taxon>
        <taxon>Bacilli</taxon>
        <taxon>Bacillales</taxon>
        <taxon>Bacillaceae</taxon>
    </lineage>
</organism>
<dbReference type="Proteomes" id="UP000275076">
    <property type="component" value="Unassembled WGS sequence"/>
</dbReference>
<accession>A0A3R9QIV9</accession>
<dbReference type="GO" id="GO:0046983">
    <property type="term" value="F:protein dimerization activity"/>
    <property type="evidence" value="ECO:0007669"/>
    <property type="project" value="InterPro"/>
</dbReference>
<dbReference type="Pfam" id="PF08671">
    <property type="entry name" value="SinI"/>
    <property type="match status" value="1"/>
</dbReference>
<sequence>MSKNLNNYNQLDEEWVQLIDEAKHIGLSPGDVLSFLKTQETSEE</sequence>
<dbReference type="GO" id="GO:0003677">
    <property type="term" value="F:DNA binding"/>
    <property type="evidence" value="ECO:0007669"/>
    <property type="project" value="UniProtKB-KW"/>
</dbReference>
<evidence type="ECO:0000313" key="2">
    <source>
        <dbReference type="EMBL" id="RSL31710.1"/>
    </source>
</evidence>
<protein>
    <submittedName>
        <fullName evidence="2">DNA-binding anti-repressor SinI</fullName>
    </submittedName>
</protein>
<dbReference type="RefSeq" id="WP_125558234.1">
    <property type="nucleotide sequence ID" value="NZ_RBVX01000022.1"/>
</dbReference>
<proteinExistence type="predicted"/>
<dbReference type="AlphaFoldDB" id="A0A3R9QIV9"/>
<gene>
    <name evidence="2" type="primary">sinI</name>
    <name evidence="2" type="ORF">D7Z54_19750</name>
</gene>
<keyword evidence="3" id="KW-1185">Reference proteome</keyword>
<evidence type="ECO:0000259" key="1">
    <source>
        <dbReference type="PROSITE" id="PS51500"/>
    </source>
</evidence>
<feature type="domain" description="Sin" evidence="1">
    <location>
        <begin position="2"/>
        <end position="40"/>
    </location>
</feature>
<reference evidence="2 3" key="1">
    <citation type="submission" date="2018-10" db="EMBL/GenBank/DDBJ databases">
        <title>Draft genome sequence of Bacillus salarius IM0101, isolated from a hypersaline soil in Inner Mongolia, China.</title>
        <authorList>
            <person name="Yamprayoonswat W."/>
            <person name="Boonvisut S."/>
            <person name="Jumpathong W."/>
            <person name="Sittihan S."/>
            <person name="Ruangsuj P."/>
            <person name="Wanthongcharoen S."/>
            <person name="Thongpramul N."/>
            <person name="Pimmason S."/>
            <person name="Yu B."/>
            <person name="Yasawong M."/>
        </authorList>
    </citation>
    <scope>NUCLEOTIDE SEQUENCE [LARGE SCALE GENOMIC DNA]</scope>
    <source>
        <strain evidence="2 3">IM0101</strain>
    </source>
</reference>
<name>A0A3R9QIV9_9BACI</name>
<dbReference type="PROSITE" id="PS51500">
    <property type="entry name" value="SIN"/>
    <property type="match status" value="1"/>
</dbReference>
<dbReference type="GO" id="GO:0006355">
    <property type="term" value="P:regulation of DNA-templated transcription"/>
    <property type="evidence" value="ECO:0007669"/>
    <property type="project" value="InterPro"/>
</dbReference>